<keyword evidence="2" id="KW-1185">Reference proteome</keyword>
<accession>A0ACC1NFA7</accession>
<evidence type="ECO:0000313" key="1">
    <source>
        <dbReference type="EMBL" id="KAJ2977109.1"/>
    </source>
</evidence>
<gene>
    <name evidence="1" type="ORF">NQ176_g4560</name>
</gene>
<reference evidence="1" key="1">
    <citation type="submission" date="2022-08" db="EMBL/GenBank/DDBJ databases">
        <title>Genome Sequence of Lecanicillium fungicola.</title>
        <authorList>
            <person name="Buettner E."/>
        </authorList>
    </citation>
    <scope>NUCLEOTIDE SEQUENCE</scope>
    <source>
        <strain evidence="1">Babe33</strain>
    </source>
</reference>
<organism evidence="1 2">
    <name type="scientific">Zarea fungicola</name>
    <dbReference type="NCBI Taxonomy" id="93591"/>
    <lineage>
        <taxon>Eukaryota</taxon>
        <taxon>Fungi</taxon>
        <taxon>Dikarya</taxon>
        <taxon>Ascomycota</taxon>
        <taxon>Pezizomycotina</taxon>
        <taxon>Sordariomycetes</taxon>
        <taxon>Hypocreomycetidae</taxon>
        <taxon>Hypocreales</taxon>
        <taxon>Cordycipitaceae</taxon>
        <taxon>Zarea</taxon>
    </lineage>
</organism>
<dbReference type="Proteomes" id="UP001143910">
    <property type="component" value="Unassembled WGS sequence"/>
</dbReference>
<protein>
    <submittedName>
        <fullName evidence="1">Uncharacterized protein</fullName>
    </submittedName>
</protein>
<name>A0ACC1NFA7_9HYPO</name>
<proteinExistence type="predicted"/>
<dbReference type="EMBL" id="JANJQO010000505">
    <property type="protein sequence ID" value="KAJ2977109.1"/>
    <property type="molecule type" value="Genomic_DNA"/>
</dbReference>
<sequence>MLSTKDRLSNEINLSFNMIAQNDAKISQVDSATMKKIAFVSFAFLPATFVSAIFSTTFFNFGSDAKTWGMSEKFWVYWVVTIPITIIVPLIWKYWGVGELKHDDQTSGSSSSDSETLDMQKTGV</sequence>
<comment type="caution">
    <text evidence="1">The sequence shown here is derived from an EMBL/GenBank/DDBJ whole genome shotgun (WGS) entry which is preliminary data.</text>
</comment>
<evidence type="ECO:0000313" key="2">
    <source>
        <dbReference type="Proteomes" id="UP001143910"/>
    </source>
</evidence>